<organism evidence="6 7">
    <name type="scientific">Halotalea alkalilenta</name>
    <dbReference type="NCBI Taxonomy" id="376489"/>
    <lineage>
        <taxon>Bacteria</taxon>
        <taxon>Pseudomonadati</taxon>
        <taxon>Pseudomonadota</taxon>
        <taxon>Gammaproteobacteria</taxon>
        <taxon>Oceanospirillales</taxon>
        <taxon>Halomonadaceae</taxon>
        <taxon>Halotalea</taxon>
    </lineage>
</organism>
<evidence type="ECO:0000313" key="6">
    <source>
        <dbReference type="EMBL" id="ANF58074.1"/>
    </source>
</evidence>
<dbReference type="Proteomes" id="UP000077875">
    <property type="component" value="Chromosome"/>
</dbReference>
<evidence type="ECO:0000256" key="5">
    <source>
        <dbReference type="SAM" id="Phobius"/>
    </source>
</evidence>
<feature type="transmembrane region" description="Helical" evidence="5">
    <location>
        <begin position="12"/>
        <end position="31"/>
    </location>
</feature>
<keyword evidence="4 5" id="KW-0472">Membrane</keyword>
<evidence type="ECO:0000256" key="1">
    <source>
        <dbReference type="ARBA" id="ARBA00004141"/>
    </source>
</evidence>
<keyword evidence="3 5" id="KW-1133">Transmembrane helix</keyword>
<dbReference type="KEGG" id="haa:A5892_11860"/>
<comment type="subcellular location">
    <subcellularLocation>
        <location evidence="1">Membrane</location>
        <topology evidence="1">Multi-pass membrane protein</topology>
    </subcellularLocation>
</comment>
<keyword evidence="2 5" id="KW-0812">Transmembrane</keyword>
<dbReference type="AlphaFoldDB" id="A0A172YFS9"/>
<name>A0A172YFS9_9GAMM</name>
<dbReference type="PANTHER" id="PTHR30249:SF0">
    <property type="entry name" value="PLASTIDAL GLYCOLATE_GLYCERATE TRANSLOCATOR 1, CHLOROPLASTIC"/>
    <property type="match status" value="1"/>
</dbReference>
<sequence>MILTEIDTIWVYLSASPLLSLFLTISFYLGCYQLCRRFRLLRGVHPAVVTIIALICLLQLTGTSYQSYFEGAQFIHFLLGPATVMLAVPMFDNLARVRSMMMPLLSGCIAAVVASAFLTLGIATLLGAPPEIIASMAPKSVTVPIAMGVAESLGGIPALTAAIVLITGIIGCLTGPLVFRVLGVHDHTVKGFTMGASAHGFGTAQSFASISALAGAFSGLAMGCVGLSTAIMLPIFMRILAL</sequence>
<dbReference type="GO" id="GO:0016020">
    <property type="term" value="C:membrane"/>
    <property type="evidence" value="ECO:0007669"/>
    <property type="project" value="UniProtKB-SubCell"/>
</dbReference>
<evidence type="ECO:0008006" key="8">
    <source>
        <dbReference type="Google" id="ProtNLM"/>
    </source>
</evidence>
<evidence type="ECO:0000313" key="7">
    <source>
        <dbReference type="Proteomes" id="UP000077875"/>
    </source>
</evidence>
<proteinExistence type="predicted"/>
<accession>A0A172YFS9</accession>
<evidence type="ECO:0000256" key="3">
    <source>
        <dbReference type="ARBA" id="ARBA00022989"/>
    </source>
</evidence>
<dbReference type="RefSeq" id="WP_064122980.1">
    <property type="nucleotide sequence ID" value="NZ_CP015243.1"/>
</dbReference>
<feature type="transmembrane region" description="Helical" evidence="5">
    <location>
        <begin position="104"/>
        <end position="128"/>
    </location>
</feature>
<evidence type="ECO:0000256" key="4">
    <source>
        <dbReference type="ARBA" id="ARBA00023136"/>
    </source>
</evidence>
<dbReference type="EMBL" id="CP015243">
    <property type="protein sequence ID" value="ANF58074.1"/>
    <property type="molecule type" value="Genomic_DNA"/>
</dbReference>
<reference evidence="6 7" key="1">
    <citation type="submission" date="2016-04" db="EMBL/GenBank/DDBJ databases">
        <title>Complete Genome Sequence of Halotalea alkalilenta IHB B 13600.</title>
        <authorList>
            <person name="Swarnkar M.K."/>
            <person name="Sharma A."/>
            <person name="Kaushal K."/>
            <person name="Soni R."/>
            <person name="Rana S."/>
            <person name="Singh A.K."/>
            <person name="Gulati A."/>
        </authorList>
    </citation>
    <scope>NUCLEOTIDE SEQUENCE [LARGE SCALE GENOMIC DNA]</scope>
    <source>
        <strain evidence="6 7">IHB B 13600</strain>
    </source>
</reference>
<feature type="transmembrane region" description="Helical" evidence="5">
    <location>
        <begin position="43"/>
        <end position="62"/>
    </location>
</feature>
<feature type="transmembrane region" description="Helical" evidence="5">
    <location>
        <begin position="220"/>
        <end position="241"/>
    </location>
</feature>
<feature type="transmembrane region" description="Helical" evidence="5">
    <location>
        <begin position="74"/>
        <end position="92"/>
    </location>
</feature>
<gene>
    <name evidence="6" type="ORF">A5892_11860</name>
</gene>
<dbReference type="InterPro" id="IPR007300">
    <property type="entry name" value="CidB/LrgB"/>
</dbReference>
<protein>
    <recommendedName>
        <fullName evidence="8">CidB/LrgB family autolysis modulator</fullName>
    </recommendedName>
</protein>
<feature type="transmembrane region" description="Helical" evidence="5">
    <location>
        <begin position="156"/>
        <end position="179"/>
    </location>
</feature>
<keyword evidence="7" id="KW-1185">Reference proteome</keyword>
<dbReference type="Pfam" id="PF04172">
    <property type="entry name" value="LrgB"/>
    <property type="match status" value="1"/>
</dbReference>
<dbReference type="PANTHER" id="PTHR30249">
    <property type="entry name" value="PUTATIVE SEROTONIN TRANSPORTER"/>
    <property type="match status" value="1"/>
</dbReference>
<evidence type="ECO:0000256" key="2">
    <source>
        <dbReference type="ARBA" id="ARBA00022692"/>
    </source>
</evidence>